<dbReference type="InterPro" id="IPR016163">
    <property type="entry name" value="Ald_DH_C"/>
</dbReference>
<name>A0A848FHH7_9BURK</name>
<dbReference type="InterPro" id="IPR015590">
    <property type="entry name" value="Aldehyde_DH_dom"/>
</dbReference>
<evidence type="ECO:0000256" key="6">
    <source>
        <dbReference type="ARBA" id="ARBA00050596"/>
    </source>
</evidence>
<dbReference type="FunFam" id="3.40.309.10:FF:000010">
    <property type="entry name" value="Gamma-aminobutyraldehyde dehydrogenase"/>
    <property type="match status" value="1"/>
</dbReference>
<dbReference type="CDD" id="cd07105">
    <property type="entry name" value="ALDH_SaliADH"/>
    <property type="match status" value="1"/>
</dbReference>
<dbReference type="PANTHER" id="PTHR42986">
    <property type="entry name" value="BENZALDEHYDE DEHYDROGENASE YFMT"/>
    <property type="match status" value="1"/>
</dbReference>
<evidence type="ECO:0000256" key="8">
    <source>
        <dbReference type="ARBA" id="ARBA00070319"/>
    </source>
</evidence>
<dbReference type="Gene3D" id="3.40.605.10">
    <property type="entry name" value="Aldehyde Dehydrogenase, Chain A, domain 1"/>
    <property type="match status" value="1"/>
</dbReference>
<sequence length="483" mass="49571">MNEISMLIGGERVGATGGATFERRNPLDGGVATRAPAATPADAVRAVEAAQKAFPAWSEMGPGERRGLLLKAAEALEAKADAFAQAVAAETGGSALWSGFNVHVAAGMLQEAASLTTQINGEIIPSNVPGSLAMAVRQPAGVVLGLAPWNAPVILGVRAVATPLACGNTVVLKGSELSPATHGLIIEALQEAGLPPGVVNFVTNAPADAGAVVEAMVAHPAVRRVNFTGSTRVGKIIATLCAKHLKPAVLELGGKAPFLVLADADLDAAVNGAAFGAFANSGQICMSTERIIVDASIADAFVAKLAAKAKGLPLGDPRKGPVVLGSVVDMGTVERCNALIDDALAKGAKLLCGGKADSTLMPATLLDHVTPEMAIYHEESFGPVKGIVRVADTEAAVACANDNPFGLSAAVFSRDIAKAWNVARRIQSGICHINAPTVHDEAQMPFGGVKESGYGHFGGHAGIDSFTDLRWITLQTTDRHYPF</sequence>
<proteinExistence type="inferred from homology"/>
<keyword evidence="4" id="KW-0520">NAD</keyword>
<evidence type="ECO:0000256" key="4">
    <source>
        <dbReference type="ARBA" id="ARBA00023027"/>
    </source>
</evidence>
<evidence type="ECO:0000313" key="12">
    <source>
        <dbReference type="EMBL" id="NML18774.1"/>
    </source>
</evidence>
<organism evidence="12 13">
    <name type="scientific">Azohydromonas caseinilytica</name>
    <dbReference type="NCBI Taxonomy" id="2728836"/>
    <lineage>
        <taxon>Bacteria</taxon>
        <taxon>Pseudomonadati</taxon>
        <taxon>Pseudomonadota</taxon>
        <taxon>Betaproteobacteria</taxon>
        <taxon>Burkholderiales</taxon>
        <taxon>Sphaerotilaceae</taxon>
        <taxon>Azohydromonas</taxon>
    </lineage>
</organism>
<comment type="pathway">
    <text evidence="5">Aromatic compound metabolism; naphthalene degradation.</text>
</comment>
<feature type="active site" evidence="9">
    <location>
        <position position="251"/>
    </location>
</feature>
<dbReference type="Proteomes" id="UP000574067">
    <property type="component" value="Unassembled WGS sequence"/>
</dbReference>
<evidence type="ECO:0000256" key="3">
    <source>
        <dbReference type="ARBA" id="ARBA00023002"/>
    </source>
</evidence>
<comment type="caution">
    <text evidence="12">The sequence shown here is derived from an EMBL/GenBank/DDBJ whole genome shotgun (WGS) entry which is preliminary data.</text>
</comment>
<dbReference type="PROSITE" id="PS00687">
    <property type="entry name" value="ALDEHYDE_DEHYDR_GLU"/>
    <property type="match status" value="1"/>
</dbReference>
<reference evidence="12 13" key="1">
    <citation type="submission" date="2020-04" db="EMBL/GenBank/DDBJ databases">
        <title>Azohydromonas sp. isolated from soil.</title>
        <authorList>
            <person name="Dahal R.H."/>
        </authorList>
    </citation>
    <scope>NUCLEOTIDE SEQUENCE [LARGE SCALE GENOMIC DNA]</scope>
    <source>
        <strain evidence="12 13">G-1-1-14</strain>
    </source>
</reference>
<evidence type="ECO:0000256" key="7">
    <source>
        <dbReference type="ARBA" id="ARBA00066992"/>
    </source>
</evidence>
<evidence type="ECO:0000256" key="9">
    <source>
        <dbReference type="PROSITE-ProRule" id="PRU10007"/>
    </source>
</evidence>
<evidence type="ECO:0000313" key="13">
    <source>
        <dbReference type="Proteomes" id="UP000574067"/>
    </source>
</evidence>
<evidence type="ECO:0000256" key="2">
    <source>
        <dbReference type="ARBA" id="ARBA00022797"/>
    </source>
</evidence>
<dbReference type="EMBL" id="JABBFW010000040">
    <property type="protein sequence ID" value="NML18774.1"/>
    <property type="molecule type" value="Genomic_DNA"/>
</dbReference>
<dbReference type="RefSeq" id="WP_169163667.1">
    <property type="nucleotide sequence ID" value="NZ_JABBFW010000040.1"/>
</dbReference>
<dbReference type="PANTHER" id="PTHR42986:SF1">
    <property type="entry name" value="BENZALDEHYDE DEHYDROGENASE YFMT"/>
    <property type="match status" value="1"/>
</dbReference>
<dbReference type="GO" id="GO:0018485">
    <property type="term" value="F:salicylaldehyde dehydrogenase (NAD+) activity"/>
    <property type="evidence" value="ECO:0007669"/>
    <property type="project" value="UniProtKB-EC"/>
</dbReference>
<comment type="catalytic activity">
    <reaction evidence="6">
        <text>salicylaldehyde + NAD(+) + H2O = salicylate + NADH + 2 H(+)</text>
        <dbReference type="Rhea" id="RHEA:18537"/>
        <dbReference type="ChEBI" id="CHEBI:15377"/>
        <dbReference type="ChEBI" id="CHEBI:15378"/>
        <dbReference type="ChEBI" id="CHEBI:16008"/>
        <dbReference type="ChEBI" id="CHEBI:30762"/>
        <dbReference type="ChEBI" id="CHEBI:57540"/>
        <dbReference type="ChEBI" id="CHEBI:57945"/>
        <dbReference type="EC" id="1.2.1.65"/>
    </reaction>
</comment>
<dbReference type="InterPro" id="IPR016162">
    <property type="entry name" value="Ald_DH_N"/>
</dbReference>
<dbReference type="SUPFAM" id="SSF53720">
    <property type="entry name" value="ALDH-like"/>
    <property type="match status" value="1"/>
</dbReference>
<accession>A0A848FHH7</accession>
<keyword evidence="3 10" id="KW-0560">Oxidoreductase</keyword>
<dbReference type="Gene3D" id="3.40.309.10">
    <property type="entry name" value="Aldehyde Dehydrogenase, Chain A, domain 2"/>
    <property type="match status" value="1"/>
</dbReference>
<evidence type="ECO:0000256" key="5">
    <source>
        <dbReference type="ARBA" id="ARBA00035632"/>
    </source>
</evidence>
<protein>
    <recommendedName>
        <fullName evidence="8">Salicylaldehyde dehydrogenase</fullName>
        <ecNumber evidence="7">1.2.1.65</ecNumber>
    </recommendedName>
</protein>
<dbReference type="InterPro" id="IPR029510">
    <property type="entry name" value="Ald_DH_CS_GLU"/>
</dbReference>
<dbReference type="AlphaFoldDB" id="A0A848FHH7"/>
<feature type="domain" description="Aldehyde dehydrogenase" evidence="11">
    <location>
        <begin position="19"/>
        <end position="472"/>
    </location>
</feature>
<dbReference type="EC" id="1.2.1.65" evidence="7"/>
<keyword evidence="13" id="KW-1185">Reference proteome</keyword>
<dbReference type="FunFam" id="3.40.605.10:FF:000007">
    <property type="entry name" value="NAD/NADP-dependent betaine aldehyde dehydrogenase"/>
    <property type="match status" value="1"/>
</dbReference>
<evidence type="ECO:0000256" key="1">
    <source>
        <dbReference type="ARBA" id="ARBA00009986"/>
    </source>
</evidence>
<dbReference type="InterPro" id="IPR016161">
    <property type="entry name" value="Ald_DH/histidinol_DH"/>
</dbReference>
<keyword evidence="2" id="KW-0058">Aromatic hydrocarbons catabolism</keyword>
<comment type="similarity">
    <text evidence="1 10">Belongs to the aldehyde dehydrogenase family.</text>
</comment>
<evidence type="ECO:0000259" key="11">
    <source>
        <dbReference type="Pfam" id="PF00171"/>
    </source>
</evidence>
<evidence type="ECO:0000256" key="10">
    <source>
        <dbReference type="RuleBase" id="RU003345"/>
    </source>
</evidence>
<gene>
    <name evidence="12" type="ORF">HHL10_27775</name>
</gene>
<dbReference type="Pfam" id="PF00171">
    <property type="entry name" value="Aldedh"/>
    <property type="match status" value="1"/>
</dbReference>